<evidence type="ECO:0000313" key="5">
    <source>
        <dbReference type="EMBL" id="CRK26685.1"/>
    </source>
</evidence>
<dbReference type="Proteomes" id="UP000044602">
    <property type="component" value="Unassembled WGS sequence"/>
</dbReference>
<keyword evidence="2" id="KW-0472">Membrane</keyword>
<keyword evidence="6" id="KW-1185">Reference proteome</keyword>
<feature type="region of interest" description="Disordered" evidence="1">
    <location>
        <begin position="552"/>
        <end position="633"/>
    </location>
</feature>
<accession>A0A0G4LYR5</accession>
<dbReference type="Pfam" id="PF22980">
    <property type="entry name" value="Myb_DNA-bind_8"/>
    <property type="match status" value="1"/>
</dbReference>
<sequence>MKFFVPLTALFCAATVTAAPLVPTLNHVQVRSSVVSPNVEVSRRTYEDTPDDEDCDCDEENPIPDFVDDCLAGGDISAGLHTILDDANFAAHVIELSANAEFLVKFQKLCGSAEFISQIDLLFHNDAFLDKCAGIVAGGSFGAQIGVLLSNVEFMKRFSAGISADAFISLFGAHFGANFDFGAKIGGFFKSSSFVNFFVSLCGKGVVGGKFGILFGDSLFISKLQALLSVKAGFGAALGGLLADVDFMGHICGKLGFGADLTAKFIALFGAKVNFAAQLELLLGASFKGKFSALLGAGSCTDLLAGFFGKLSFNEICGGGFKGGAFFKAWAKLFLEADFAAKFCGFLGAFLSAKIGFVALIGQIFADKVFCVAALGLFGIKAALSAGLCAILGGAGIVSLVTGFVASTLSAIVGGAFGFLGKLFGAVKGGYSHCFCPIVSEAHLLRIPGHSFTFSSFKWSKHSSSAQETHPTTYIISLPTQQTIIMSESTAPAGNATDTSQEALKLVICCWKNFGADNKINFQAVANELEITSKAAAHKRFERLLKNFDLKPSDLTTKGTNTATANPAASQDPSTAAAPTPAKRKRATKAAGSAGEGKTKRFKSVAVPVKENDEDPFVEQNAGKNELEEETKE</sequence>
<organism evidence="5 6">
    <name type="scientific">Verticillium longisporum</name>
    <name type="common">Verticillium dahliae var. longisporum</name>
    <dbReference type="NCBI Taxonomy" id="100787"/>
    <lineage>
        <taxon>Eukaryota</taxon>
        <taxon>Fungi</taxon>
        <taxon>Dikarya</taxon>
        <taxon>Ascomycota</taxon>
        <taxon>Pezizomycotina</taxon>
        <taxon>Sordariomycetes</taxon>
        <taxon>Hypocreomycetidae</taxon>
        <taxon>Glomerellales</taxon>
        <taxon>Plectosphaerellaceae</taxon>
        <taxon>Verticillium</taxon>
    </lineage>
</organism>
<feature type="transmembrane region" description="Helical" evidence="2">
    <location>
        <begin position="400"/>
        <end position="420"/>
    </location>
</feature>
<keyword evidence="2" id="KW-1133">Transmembrane helix</keyword>
<evidence type="ECO:0000313" key="6">
    <source>
        <dbReference type="Proteomes" id="UP000044602"/>
    </source>
</evidence>
<feature type="chain" id="PRO_5005438646" description="Myb-like DNA-binding domain-containing protein" evidence="3">
    <location>
        <begin position="19"/>
        <end position="633"/>
    </location>
</feature>
<feature type="transmembrane region" description="Helical" evidence="2">
    <location>
        <begin position="369"/>
        <end position="394"/>
    </location>
</feature>
<evidence type="ECO:0000256" key="2">
    <source>
        <dbReference type="SAM" id="Phobius"/>
    </source>
</evidence>
<reference evidence="5 6" key="1">
    <citation type="submission" date="2015-05" db="EMBL/GenBank/DDBJ databases">
        <authorList>
            <person name="Wang D.B."/>
            <person name="Wang M."/>
        </authorList>
    </citation>
    <scope>NUCLEOTIDE SEQUENCE [LARGE SCALE GENOMIC DNA]</scope>
    <source>
        <strain evidence="5">VL1</strain>
    </source>
</reference>
<feature type="transmembrane region" description="Helical" evidence="2">
    <location>
        <begin position="339"/>
        <end position="362"/>
    </location>
</feature>
<gene>
    <name evidence="5" type="ORF">BN1708_014645</name>
</gene>
<feature type="domain" description="Myb-like DNA-binding" evidence="4">
    <location>
        <begin position="501"/>
        <end position="549"/>
    </location>
</feature>
<protein>
    <recommendedName>
        <fullName evidence="4">Myb-like DNA-binding domain-containing protein</fullName>
    </recommendedName>
</protein>
<dbReference type="InterPro" id="IPR054505">
    <property type="entry name" value="Myb_DNA-bind_8"/>
</dbReference>
<keyword evidence="2" id="KW-0812">Transmembrane</keyword>
<dbReference type="AlphaFoldDB" id="A0A0G4LYR5"/>
<dbReference type="STRING" id="100787.A0A0G4LYR5"/>
<dbReference type="EMBL" id="CVQH01020273">
    <property type="protein sequence ID" value="CRK26685.1"/>
    <property type="molecule type" value="Genomic_DNA"/>
</dbReference>
<evidence type="ECO:0000256" key="1">
    <source>
        <dbReference type="SAM" id="MobiDB-lite"/>
    </source>
</evidence>
<keyword evidence="3" id="KW-0732">Signal</keyword>
<feature type="signal peptide" evidence="3">
    <location>
        <begin position="1"/>
        <end position="18"/>
    </location>
</feature>
<name>A0A0G4LYR5_VERLO</name>
<evidence type="ECO:0000259" key="4">
    <source>
        <dbReference type="Pfam" id="PF22980"/>
    </source>
</evidence>
<feature type="compositionally biased region" description="Polar residues" evidence="1">
    <location>
        <begin position="554"/>
        <end position="567"/>
    </location>
</feature>
<evidence type="ECO:0000256" key="3">
    <source>
        <dbReference type="SAM" id="SignalP"/>
    </source>
</evidence>
<proteinExistence type="predicted"/>
<feature type="compositionally biased region" description="Low complexity" evidence="1">
    <location>
        <begin position="568"/>
        <end position="581"/>
    </location>
</feature>